<feature type="transmembrane region" description="Helical" evidence="1">
    <location>
        <begin position="118"/>
        <end position="135"/>
    </location>
</feature>
<keyword evidence="1" id="KW-0812">Transmembrane</keyword>
<dbReference type="PaxDb" id="243230-DR_0351"/>
<dbReference type="EnsemblBacteria" id="AAF09934">
    <property type="protein sequence ID" value="AAF09934"/>
    <property type="gene ID" value="DR_0351"/>
</dbReference>
<dbReference type="InterPro" id="IPR009781">
    <property type="entry name" value="DUF1345"/>
</dbReference>
<name>Q9RXG2_DEIRA</name>
<dbReference type="STRING" id="243230.DR_0351"/>
<evidence type="ECO:0000313" key="3">
    <source>
        <dbReference type="Proteomes" id="UP000002524"/>
    </source>
</evidence>
<dbReference type="Pfam" id="PF07077">
    <property type="entry name" value="DUF1345"/>
    <property type="match status" value="1"/>
</dbReference>
<dbReference type="eggNOG" id="COG4291">
    <property type="taxonomic scope" value="Bacteria"/>
</dbReference>
<keyword evidence="1" id="KW-1133">Transmembrane helix</keyword>
<dbReference type="Proteomes" id="UP000002524">
    <property type="component" value="Chromosome 1"/>
</dbReference>
<feature type="transmembrane region" description="Helical" evidence="1">
    <location>
        <begin position="20"/>
        <end position="37"/>
    </location>
</feature>
<sequence length="227" mass="24616">MSPLRSPAYHGAMPHSAVSASRLLLGAGLGLVLALLLPHGWPWEARALLGWNVFCAVNLLRLLPLLGFSPEDVTRHATREDDTRALAAALTLAATLVSLVGVFVTLGQANHSHGLQAYLLTGLAVLTVALSWLLVQAEYTLHYARRFYSDGAGIRFIQRGTDDPLPNPDYFDFLYLSLTIGMTYQVSDTNLDTREMRRLLLAHAALSYFFSVVIIAVTVSGVAGLLG</sequence>
<feature type="transmembrane region" description="Helical" evidence="1">
    <location>
        <begin position="199"/>
        <end position="226"/>
    </location>
</feature>
<dbReference type="OrthoDB" id="64737at2"/>
<dbReference type="EMBL" id="AE000513">
    <property type="protein sequence ID" value="AAF09934.1"/>
    <property type="molecule type" value="Genomic_DNA"/>
</dbReference>
<feature type="transmembrane region" description="Helical" evidence="1">
    <location>
        <begin position="49"/>
        <end position="66"/>
    </location>
</feature>
<evidence type="ECO:0008006" key="4">
    <source>
        <dbReference type="Google" id="ProtNLM"/>
    </source>
</evidence>
<keyword evidence="3" id="KW-1185">Reference proteome</keyword>
<dbReference type="InParanoid" id="Q9RXG2"/>
<organism evidence="2 3">
    <name type="scientific">Deinococcus radiodurans (strain ATCC 13939 / DSM 20539 / JCM 16871 / CCUG 27074 / LMG 4051 / NBRC 15346 / NCIMB 9279 / VKM B-1422 / R1)</name>
    <dbReference type="NCBI Taxonomy" id="243230"/>
    <lineage>
        <taxon>Bacteria</taxon>
        <taxon>Thermotogati</taxon>
        <taxon>Deinococcota</taxon>
        <taxon>Deinococci</taxon>
        <taxon>Deinococcales</taxon>
        <taxon>Deinococcaceae</taxon>
        <taxon>Deinococcus</taxon>
    </lineage>
</organism>
<gene>
    <name evidence="2" type="ordered locus">DR_0351</name>
</gene>
<dbReference type="PATRIC" id="fig|243230.17.peg.521"/>
<keyword evidence="1" id="KW-0472">Membrane</keyword>
<proteinExistence type="predicted"/>
<feature type="transmembrane region" description="Helical" evidence="1">
    <location>
        <begin position="86"/>
        <end position="106"/>
    </location>
</feature>
<protein>
    <recommendedName>
        <fullName evidence="4">DUF1345 domain-containing protein</fullName>
    </recommendedName>
</protein>
<dbReference type="HOGENOM" id="CLU_098677_1_0_0"/>
<dbReference type="KEGG" id="dra:DR_0351"/>
<dbReference type="PIR" id="D75530">
    <property type="entry name" value="D75530"/>
</dbReference>
<evidence type="ECO:0000313" key="2">
    <source>
        <dbReference type="EMBL" id="AAF09934.1"/>
    </source>
</evidence>
<dbReference type="AlphaFoldDB" id="Q9RXG2"/>
<accession>Q9RXG2</accession>
<reference evidence="2 3" key="1">
    <citation type="journal article" date="1999" name="Science">
        <title>Genome sequence of the radioresistant bacterium Deinococcus radiodurans R1.</title>
        <authorList>
            <person name="White O."/>
            <person name="Eisen J.A."/>
            <person name="Heidelberg J.F."/>
            <person name="Hickey E.K."/>
            <person name="Peterson J.D."/>
            <person name="Dodson R.J."/>
            <person name="Haft D.H."/>
            <person name="Gwinn M.L."/>
            <person name="Nelson W.C."/>
            <person name="Richardson D.L."/>
            <person name="Moffat K.S."/>
            <person name="Qin H."/>
            <person name="Jiang L."/>
            <person name="Pamphile W."/>
            <person name="Crosby M."/>
            <person name="Shen M."/>
            <person name="Vamathevan J.J."/>
            <person name="Lam P."/>
            <person name="McDonald L."/>
            <person name="Utterback T."/>
            <person name="Zalewski C."/>
            <person name="Makarova K.S."/>
            <person name="Aravind L."/>
            <person name="Daly M.J."/>
            <person name="Minton K.W."/>
            <person name="Fleischmann R.D."/>
            <person name="Ketchum K.A."/>
            <person name="Nelson K.E."/>
            <person name="Salzberg S."/>
            <person name="Smith H.O."/>
            <person name="Venter J.C."/>
            <person name="Fraser C.M."/>
        </authorList>
    </citation>
    <scope>NUCLEOTIDE SEQUENCE [LARGE SCALE GENOMIC DNA]</scope>
    <source>
        <strain evidence="3">ATCC 13939 / DSM 20539 / JCM 16871 / LMG 4051 / NBRC 15346 / NCIMB 9279 / R1 / VKM B-1422</strain>
    </source>
</reference>
<evidence type="ECO:0000256" key="1">
    <source>
        <dbReference type="SAM" id="Phobius"/>
    </source>
</evidence>